<dbReference type="PANTHER" id="PTHR34547">
    <property type="entry name" value="YACP-LIKE NYN DOMAIN PROTEIN"/>
    <property type="match status" value="1"/>
</dbReference>
<sequence length="144" mass="15964">MSGQLLIVDGHNALLGLARFAERHRENGTLAREQLIDWLSRYQSASEDAVVVVFDGRGAQRDVQQGDEGEVMVIYARARESADAVVEQLAASQAKKRRVLVASNDRSIQYAVANGGADFMTLGALELRVEGQLGSWRRHWRIQS</sequence>
<keyword evidence="2" id="KW-1185">Reference proteome</keyword>
<dbReference type="PANTHER" id="PTHR34547:SF1">
    <property type="entry name" value="YACP-LIKE NYN DOMAIN PROTEIN"/>
    <property type="match status" value="1"/>
</dbReference>
<proteinExistence type="predicted"/>
<dbReference type="RefSeq" id="WP_200391692.1">
    <property type="nucleotide sequence ID" value="NZ_JAENIO010000020.1"/>
</dbReference>
<name>A0A934VHR4_9BACT</name>
<comment type="caution">
    <text evidence="1">The sequence shown here is derived from an EMBL/GenBank/DDBJ whole genome shotgun (WGS) entry which is preliminary data.</text>
</comment>
<dbReference type="AlphaFoldDB" id="A0A934VHR4"/>
<dbReference type="Proteomes" id="UP000604083">
    <property type="component" value="Unassembled WGS sequence"/>
</dbReference>
<evidence type="ECO:0000313" key="1">
    <source>
        <dbReference type="EMBL" id="MBK1834258.1"/>
    </source>
</evidence>
<dbReference type="InterPro" id="IPR010298">
    <property type="entry name" value="YacP-like"/>
</dbReference>
<accession>A0A934VHR4</accession>
<dbReference type="EMBL" id="JAENIO010000020">
    <property type="protein sequence ID" value="MBK1834258.1"/>
    <property type="molecule type" value="Genomic_DNA"/>
</dbReference>
<protein>
    <submittedName>
        <fullName evidence="1">NYN domain-containing protein</fullName>
    </submittedName>
</protein>
<evidence type="ECO:0000313" key="2">
    <source>
        <dbReference type="Proteomes" id="UP000604083"/>
    </source>
</evidence>
<reference evidence="1" key="1">
    <citation type="submission" date="2021-01" db="EMBL/GenBank/DDBJ databases">
        <title>Modified the classification status of verrucomicrobia.</title>
        <authorList>
            <person name="Feng X."/>
        </authorList>
    </citation>
    <scope>NUCLEOTIDE SEQUENCE</scope>
    <source>
        <strain evidence="1">KCTC 12986</strain>
    </source>
</reference>
<organism evidence="1 2">
    <name type="scientific">Roseibacillus ishigakijimensis</name>
    <dbReference type="NCBI Taxonomy" id="454146"/>
    <lineage>
        <taxon>Bacteria</taxon>
        <taxon>Pseudomonadati</taxon>
        <taxon>Verrucomicrobiota</taxon>
        <taxon>Verrucomicrobiia</taxon>
        <taxon>Verrucomicrobiales</taxon>
        <taxon>Verrucomicrobiaceae</taxon>
        <taxon>Roseibacillus</taxon>
    </lineage>
</organism>
<gene>
    <name evidence="1" type="ORF">JIN78_09320</name>
</gene>
<dbReference type="Pfam" id="PF05991">
    <property type="entry name" value="NYN_YacP"/>
    <property type="match status" value="1"/>
</dbReference>